<dbReference type="EMBL" id="JAMYWD010000008">
    <property type="protein sequence ID" value="KAJ4962556.1"/>
    <property type="molecule type" value="Genomic_DNA"/>
</dbReference>
<accession>A0A9Q0H9S6</accession>
<dbReference type="PANTHER" id="PTHR46215">
    <property type="entry name" value="DIRIGENT PROTEIN 24-RELATED"/>
    <property type="match status" value="1"/>
</dbReference>
<evidence type="ECO:0000313" key="1">
    <source>
        <dbReference type="EMBL" id="KAJ4962556.1"/>
    </source>
</evidence>
<keyword evidence="2" id="KW-1185">Reference proteome</keyword>
<evidence type="ECO:0000313" key="2">
    <source>
        <dbReference type="Proteomes" id="UP001141806"/>
    </source>
</evidence>
<protein>
    <submittedName>
        <fullName evidence="1">Uncharacterized protein</fullName>
    </submittedName>
</protein>
<dbReference type="AlphaFoldDB" id="A0A9Q0H9S6"/>
<dbReference type="OrthoDB" id="1921494at2759"/>
<dbReference type="PANTHER" id="PTHR46215:SF5">
    <property type="entry name" value="DIRIGENT PROTEIN"/>
    <property type="match status" value="1"/>
</dbReference>
<proteinExistence type="predicted"/>
<reference evidence="1" key="1">
    <citation type="journal article" date="2023" name="Plant J.">
        <title>The genome of the king protea, Protea cynaroides.</title>
        <authorList>
            <person name="Chang J."/>
            <person name="Duong T.A."/>
            <person name="Schoeman C."/>
            <person name="Ma X."/>
            <person name="Roodt D."/>
            <person name="Barker N."/>
            <person name="Li Z."/>
            <person name="Van de Peer Y."/>
            <person name="Mizrachi E."/>
        </authorList>
    </citation>
    <scope>NUCLEOTIDE SEQUENCE</scope>
    <source>
        <tissue evidence="1">Young leaves</tissue>
    </source>
</reference>
<dbReference type="InterPro" id="IPR004265">
    <property type="entry name" value="Dirigent"/>
</dbReference>
<gene>
    <name evidence="1" type="ORF">NE237_022495</name>
</gene>
<comment type="caution">
    <text evidence="1">The sequence shown here is derived from an EMBL/GenBank/DDBJ whole genome shotgun (WGS) entry which is preliminary data.</text>
</comment>
<name>A0A9Q0H9S6_9MAGN</name>
<organism evidence="1 2">
    <name type="scientific">Protea cynaroides</name>
    <dbReference type="NCBI Taxonomy" id="273540"/>
    <lineage>
        <taxon>Eukaryota</taxon>
        <taxon>Viridiplantae</taxon>
        <taxon>Streptophyta</taxon>
        <taxon>Embryophyta</taxon>
        <taxon>Tracheophyta</taxon>
        <taxon>Spermatophyta</taxon>
        <taxon>Magnoliopsida</taxon>
        <taxon>Proteales</taxon>
        <taxon>Proteaceae</taxon>
        <taxon>Protea</taxon>
    </lineage>
</organism>
<sequence>MMVFTAMFESGSYVDSLSFLGVHQTAVSESLMAFMCGTRKYVNAKGYAIVKRLKTLPSANQTVNDGVETLQVLSVEHLKQTQLIFLHALQSWMFDQELSCTLHMFLNARFVSSIEALLS</sequence>
<dbReference type="Proteomes" id="UP001141806">
    <property type="component" value="Unassembled WGS sequence"/>
</dbReference>